<feature type="region of interest" description="Disordered" evidence="1">
    <location>
        <begin position="87"/>
        <end position="130"/>
    </location>
</feature>
<reference evidence="3 4" key="1">
    <citation type="submission" date="2017-06" db="EMBL/GenBank/DDBJ databases">
        <title>Comparative genomic analysis of Ambrosia Fusariam Clade fungi.</title>
        <authorList>
            <person name="Stajich J.E."/>
            <person name="Carrillo J."/>
            <person name="Kijimoto T."/>
            <person name="Eskalen A."/>
            <person name="O'Donnell K."/>
            <person name="Kasson M."/>
        </authorList>
    </citation>
    <scope>NUCLEOTIDE SEQUENCE [LARGE SCALE GENOMIC DNA]</scope>
    <source>
        <strain evidence="3 4">NRRL62606</strain>
    </source>
</reference>
<sequence>MSRNLLPFLYQTRTLQFACRRPVSLLVAQKAGIITKNRRSKRPDNSIPFQWDDEEQAASHVTPEQEGTLTPTESEIFKGIFDEIAQGRLPKAKKRPEDAEEQAEQKPEKPARKTFGKEPSEGSLVDQARSAQSDTFLKQFPASLQHAAETALGLFKLQPARPKLRDLPELDKAEAKQMAVWARYQKIREEEIQRVEALMKACVTDAELWEVMEDEVFSLPYKLGIGFSDETPIKTQKKAAKRRTKETAAKGTAVEGSAEEGLNEEAAAKETAEETTVEETAELGPLLKKGRCIMDVHGPLYTHYLSTGIKLLDTAFLKPSMLALNIIPRIKDLGLSSYVLGVSTPLFAKLADIHWKRYGDAAAALDALDEMKSVGLHPDEEVEKLVEEISSHLHSCTWGAQGPFVMAMMDSPPYDASLITRLERWERIIAKSRPRKPEPEPEPLEE</sequence>
<protein>
    <recommendedName>
        <fullName evidence="2">Mtf2-like C-terminal domain-containing protein</fullName>
    </recommendedName>
</protein>
<gene>
    <name evidence="3" type="ORF">CEP51_010097</name>
</gene>
<evidence type="ECO:0000313" key="4">
    <source>
        <dbReference type="Proteomes" id="UP000287972"/>
    </source>
</evidence>
<dbReference type="PANTHER" id="PTHR39468:SF1">
    <property type="entry name" value="MTF2-LIKE C-TERMINAL DOMAIN-CONTAINING PROTEIN"/>
    <property type="match status" value="1"/>
</dbReference>
<accession>A0A428RFG0</accession>
<dbReference type="GO" id="GO:0005739">
    <property type="term" value="C:mitochondrion"/>
    <property type="evidence" value="ECO:0007669"/>
    <property type="project" value="InterPro"/>
</dbReference>
<dbReference type="InterPro" id="IPR040009">
    <property type="entry name" value="Mtf2/C5D6.12-like"/>
</dbReference>
<evidence type="ECO:0000259" key="2">
    <source>
        <dbReference type="Pfam" id="PF19189"/>
    </source>
</evidence>
<feature type="domain" description="Mtf2-like C-terminal" evidence="2">
    <location>
        <begin position="190"/>
        <end position="395"/>
    </location>
</feature>
<dbReference type="PANTHER" id="PTHR39468">
    <property type="entry name" value="CHROMOSOME 7, WHOLE GENOME SHOTGUN SEQUENCE"/>
    <property type="match status" value="1"/>
</dbReference>
<proteinExistence type="predicted"/>
<dbReference type="EMBL" id="NKCL01000303">
    <property type="protein sequence ID" value="RSL76292.1"/>
    <property type="molecule type" value="Genomic_DNA"/>
</dbReference>
<dbReference type="InterPro" id="IPR043837">
    <property type="entry name" value="Mtf2-like_C"/>
</dbReference>
<keyword evidence="4" id="KW-1185">Reference proteome</keyword>
<dbReference type="Proteomes" id="UP000287972">
    <property type="component" value="Unassembled WGS sequence"/>
</dbReference>
<evidence type="ECO:0000313" key="3">
    <source>
        <dbReference type="EMBL" id="RSL76292.1"/>
    </source>
</evidence>
<evidence type="ECO:0000256" key="1">
    <source>
        <dbReference type="SAM" id="MobiDB-lite"/>
    </source>
</evidence>
<feature type="region of interest" description="Disordered" evidence="1">
    <location>
        <begin position="234"/>
        <end position="281"/>
    </location>
</feature>
<name>A0A428RFG0_9HYPO</name>
<dbReference type="AlphaFoldDB" id="A0A428RFG0"/>
<feature type="compositionally biased region" description="Basic residues" evidence="1">
    <location>
        <begin position="235"/>
        <end position="244"/>
    </location>
</feature>
<feature type="compositionally biased region" description="Basic and acidic residues" evidence="1">
    <location>
        <begin position="103"/>
        <end position="120"/>
    </location>
</feature>
<organism evidence="3 4">
    <name type="scientific">Fusarium floridanum</name>
    <dbReference type="NCBI Taxonomy" id="1325733"/>
    <lineage>
        <taxon>Eukaryota</taxon>
        <taxon>Fungi</taxon>
        <taxon>Dikarya</taxon>
        <taxon>Ascomycota</taxon>
        <taxon>Pezizomycotina</taxon>
        <taxon>Sordariomycetes</taxon>
        <taxon>Hypocreomycetidae</taxon>
        <taxon>Hypocreales</taxon>
        <taxon>Nectriaceae</taxon>
        <taxon>Fusarium</taxon>
        <taxon>Fusarium solani species complex</taxon>
    </lineage>
</organism>
<comment type="caution">
    <text evidence="3">The sequence shown here is derived from an EMBL/GenBank/DDBJ whole genome shotgun (WGS) entry which is preliminary data.</text>
</comment>
<dbReference type="Pfam" id="PF19189">
    <property type="entry name" value="Mtf2"/>
    <property type="match status" value="1"/>
</dbReference>
<feature type="region of interest" description="Disordered" evidence="1">
    <location>
        <begin position="54"/>
        <end position="73"/>
    </location>
</feature>